<evidence type="ECO:0000313" key="2">
    <source>
        <dbReference type="EMBL" id="CAD9341517.1"/>
    </source>
</evidence>
<protein>
    <submittedName>
        <fullName evidence="2">Uncharacterized protein</fullName>
    </submittedName>
</protein>
<reference evidence="2" key="1">
    <citation type="submission" date="2021-01" db="EMBL/GenBank/DDBJ databases">
        <authorList>
            <person name="Corre E."/>
            <person name="Pelletier E."/>
            <person name="Niang G."/>
            <person name="Scheremetjew M."/>
            <person name="Finn R."/>
            <person name="Kale V."/>
            <person name="Holt S."/>
            <person name="Cochrane G."/>
            <person name="Meng A."/>
            <person name="Brown T."/>
            <person name="Cohen L."/>
        </authorList>
    </citation>
    <scope>NUCLEOTIDE SEQUENCE</scope>
    <source>
        <strain evidence="2">Grunow 1884</strain>
    </source>
</reference>
<feature type="transmembrane region" description="Helical" evidence="1">
    <location>
        <begin position="44"/>
        <end position="68"/>
    </location>
</feature>
<proteinExistence type="predicted"/>
<evidence type="ECO:0000256" key="1">
    <source>
        <dbReference type="SAM" id="Phobius"/>
    </source>
</evidence>
<organism evidence="2">
    <name type="scientific">Trieres chinensis</name>
    <name type="common">Marine centric diatom</name>
    <name type="synonym">Odontella sinensis</name>
    <dbReference type="NCBI Taxonomy" id="1514140"/>
    <lineage>
        <taxon>Eukaryota</taxon>
        <taxon>Sar</taxon>
        <taxon>Stramenopiles</taxon>
        <taxon>Ochrophyta</taxon>
        <taxon>Bacillariophyta</taxon>
        <taxon>Mediophyceae</taxon>
        <taxon>Biddulphiophycidae</taxon>
        <taxon>Eupodiscales</taxon>
        <taxon>Parodontellaceae</taxon>
        <taxon>Trieres</taxon>
    </lineage>
</organism>
<dbReference type="AlphaFoldDB" id="A0A7S1ZKP4"/>
<dbReference type="EMBL" id="HBGO01019473">
    <property type="protein sequence ID" value="CAD9341517.1"/>
    <property type="molecule type" value="Transcribed_RNA"/>
</dbReference>
<feature type="transmembrane region" description="Helical" evidence="1">
    <location>
        <begin position="126"/>
        <end position="145"/>
    </location>
</feature>
<gene>
    <name evidence="2" type="ORF">OSIN01602_LOCUS11191</name>
</gene>
<feature type="transmembrane region" description="Helical" evidence="1">
    <location>
        <begin position="97"/>
        <end position="114"/>
    </location>
</feature>
<feature type="transmembrane region" description="Helical" evidence="1">
    <location>
        <begin position="151"/>
        <end position="168"/>
    </location>
</feature>
<accession>A0A7S1ZKP4</accession>
<keyword evidence="1" id="KW-1133">Transmembrane helix</keyword>
<keyword evidence="1" id="KW-0812">Transmembrane</keyword>
<keyword evidence="1" id="KW-0472">Membrane</keyword>
<sequence>MSGKPAYAVLGIPVINDPNDGFATTLKRGHKCCGGCCDMRRAVIIVNIISVAFGVLTIPFISLGYSVLNASSDFSSAMTDAMDDDEAKQAFADVEKAAGASLGFLIFFTVAKLVCYSCGIYGAMSYNIWLVGISLVAYGLDFIYALTNGSILALLLPGFFAYPHVFFIKEVKEGIMSEENYELEKQSCCCV</sequence>
<name>A0A7S1ZKP4_TRICV</name>